<evidence type="ECO:0000313" key="1">
    <source>
        <dbReference type="EMBL" id="REG91388.1"/>
    </source>
</evidence>
<reference evidence="1 2" key="1">
    <citation type="submission" date="2018-08" db="EMBL/GenBank/DDBJ databases">
        <title>Genomic Encyclopedia of Archaeal and Bacterial Type Strains, Phase II (KMG-II): from individual species to whole genera.</title>
        <authorList>
            <person name="Goeker M."/>
        </authorList>
    </citation>
    <scope>NUCLEOTIDE SEQUENCE [LARGE SCALE GENOMIC DNA]</scope>
    <source>
        <strain evidence="1 2">DSM 15986</strain>
    </source>
</reference>
<dbReference type="Proteomes" id="UP000256405">
    <property type="component" value="Unassembled WGS sequence"/>
</dbReference>
<sequence>MGKCEKLIAKILSGRSDANITFPELRKLILIFGFFGDNKRKSLHIQQGRCGRNP</sequence>
<protein>
    <submittedName>
        <fullName evidence="1">Uncharacterized protein</fullName>
    </submittedName>
</protein>
<name>A0A3E0DZF2_9BACT</name>
<comment type="caution">
    <text evidence="1">The sequence shown here is derived from an EMBL/GenBank/DDBJ whole genome shotgun (WGS) entry which is preliminary data.</text>
</comment>
<organism evidence="1 2">
    <name type="scientific">Algoriphagus antarcticus</name>
    <dbReference type="NCBI Taxonomy" id="238540"/>
    <lineage>
        <taxon>Bacteria</taxon>
        <taxon>Pseudomonadati</taxon>
        <taxon>Bacteroidota</taxon>
        <taxon>Cytophagia</taxon>
        <taxon>Cytophagales</taxon>
        <taxon>Cyclobacteriaceae</taxon>
        <taxon>Algoriphagus</taxon>
    </lineage>
</organism>
<dbReference type="EMBL" id="QUNF01000004">
    <property type="protein sequence ID" value="REG91388.1"/>
    <property type="molecule type" value="Genomic_DNA"/>
</dbReference>
<keyword evidence="2" id="KW-1185">Reference proteome</keyword>
<accession>A0A3E0DZF2</accession>
<proteinExistence type="predicted"/>
<dbReference type="AlphaFoldDB" id="A0A3E0DZF2"/>
<evidence type="ECO:0000313" key="2">
    <source>
        <dbReference type="Proteomes" id="UP000256405"/>
    </source>
</evidence>
<gene>
    <name evidence="1" type="ORF">C8N25_1042</name>
</gene>